<dbReference type="Proteomes" id="UP001064048">
    <property type="component" value="Chromosome 8"/>
</dbReference>
<keyword evidence="2" id="KW-1185">Reference proteome</keyword>
<reference evidence="1 2" key="1">
    <citation type="journal article" date="2022" name="Genome Biol. Evol.">
        <title>The Spruce Budworm Genome: Reconstructing the Evolutionary History of Antifreeze Proteins.</title>
        <authorList>
            <person name="Beliveau C."/>
            <person name="Gagne P."/>
            <person name="Picq S."/>
            <person name="Vernygora O."/>
            <person name="Keeling C.I."/>
            <person name="Pinkney K."/>
            <person name="Doucet D."/>
            <person name="Wen F."/>
            <person name="Johnston J.S."/>
            <person name="Maaroufi H."/>
            <person name="Boyle B."/>
            <person name="Laroche J."/>
            <person name="Dewar K."/>
            <person name="Juretic N."/>
            <person name="Blackburn G."/>
            <person name="Nisole A."/>
            <person name="Brunet B."/>
            <person name="Brandao M."/>
            <person name="Lumley L."/>
            <person name="Duan J."/>
            <person name="Quan G."/>
            <person name="Lucarotti C.J."/>
            <person name="Roe A.D."/>
            <person name="Sperling F.A.H."/>
            <person name="Levesque R.C."/>
            <person name="Cusson M."/>
        </authorList>
    </citation>
    <scope>NUCLEOTIDE SEQUENCE [LARGE SCALE GENOMIC DNA]</scope>
    <source>
        <strain evidence="1">Glfc:IPQL:Cfum</strain>
    </source>
</reference>
<comment type="caution">
    <text evidence="1">The sequence shown here is derived from an EMBL/GenBank/DDBJ whole genome shotgun (WGS) entry which is preliminary data.</text>
</comment>
<protein>
    <submittedName>
        <fullName evidence="1">Uncharacterized protein</fullName>
    </submittedName>
</protein>
<sequence length="107" mass="11167">MTRILMLVLAVFASAVAEPLVFSSPYLGSPLVSPYASAALVASAPPGVVAPAAALPAGFPMSSVSAYSYGSSYSIQDYAPLVNNAAAPLYSSAYSLPYAYADWFYRR</sequence>
<evidence type="ECO:0000313" key="2">
    <source>
        <dbReference type="Proteomes" id="UP001064048"/>
    </source>
</evidence>
<accession>A0ACC0JQJ5</accession>
<organism evidence="1 2">
    <name type="scientific">Choristoneura fumiferana</name>
    <name type="common">Spruce budworm moth</name>
    <name type="synonym">Archips fumiferana</name>
    <dbReference type="NCBI Taxonomy" id="7141"/>
    <lineage>
        <taxon>Eukaryota</taxon>
        <taxon>Metazoa</taxon>
        <taxon>Ecdysozoa</taxon>
        <taxon>Arthropoda</taxon>
        <taxon>Hexapoda</taxon>
        <taxon>Insecta</taxon>
        <taxon>Pterygota</taxon>
        <taxon>Neoptera</taxon>
        <taxon>Endopterygota</taxon>
        <taxon>Lepidoptera</taxon>
        <taxon>Glossata</taxon>
        <taxon>Ditrysia</taxon>
        <taxon>Tortricoidea</taxon>
        <taxon>Tortricidae</taxon>
        <taxon>Tortricinae</taxon>
        <taxon>Choristoneura</taxon>
    </lineage>
</organism>
<gene>
    <name evidence="1" type="ORF">MSG28_005227</name>
</gene>
<dbReference type="EMBL" id="CM046108">
    <property type="protein sequence ID" value="KAI8426378.1"/>
    <property type="molecule type" value="Genomic_DNA"/>
</dbReference>
<name>A0ACC0JQJ5_CHOFU</name>
<proteinExistence type="predicted"/>
<evidence type="ECO:0000313" key="1">
    <source>
        <dbReference type="EMBL" id="KAI8426378.1"/>
    </source>
</evidence>